<keyword evidence="1" id="KW-0378">Hydrolase</keyword>
<evidence type="ECO:0000313" key="5">
    <source>
        <dbReference type="EMBL" id="TCJ86958.1"/>
    </source>
</evidence>
<evidence type="ECO:0000259" key="4">
    <source>
        <dbReference type="PROSITE" id="PS50110"/>
    </source>
</evidence>
<dbReference type="OrthoDB" id="9811749at2"/>
<name>A0A4R1F5B8_9GAMM</name>
<evidence type="ECO:0000256" key="3">
    <source>
        <dbReference type="SAM" id="Coils"/>
    </source>
</evidence>
<proteinExistence type="predicted"/>
<dbReference type="SMART" id="SM00331">
    <property type="entry name" value="PP2C_SIG"/>
    <property type="match status" value="1"/>
</dbReference>
<sequence>MNILVVDDSTEIRLIIKHYLTKFNHNVDLAVDGGDAWEKITNNEYQVIISDWKMPIMNGLELCKKVRAANFKNYIYFILLTGMSGKQNTLDSIKAGIDDFVNKPIDADELKIRLTSAKRVLDLEETLERKNLALKKINEQLNTDLKNATNTQISLLPANLDSKHFTTAWYYKPAVFVGGDTFNYFTPSPDFLVFYKIDISGHGISAAMLSMSLQSTLGLKRGLYGGPITRESSYDLPRVFAENLNKMMLENNTDHYLTMIFGIVDIKLNQMHYVQAGHPHPMFYNKEHDQLTEIDVDGFPIGLIDNVEYETRHIDYKSGDKFVVYSDGINEVDSAITDKRLESNTLYEHFNSIRNLTPNNMIDKIKNTWLKKEQLKALPDDVSILIFEFK</sequence>
<dbReference type="AlphaFoldDB" id="A0A4R1F5B8"/>
<dbReference type="InterPro" id="IPR011006">
    <property type="entry name" value="CheY-like_superfamily"/>
</dbReference>
<keyword evidence="6" id="KW-1185">Reference proteome</keyword>
<evidence type="ECO:0000256" key="2">
    <source>
        <dbReference type="PROSITE-ProRule" id="PRU00169"/>
    </source>
</evidence>
<dbReference type="Gene3D" id="3.60.40.10">
    <property type="entry name" value="PPM-type phosphatase domain"/>
    <property type="match status" value="1"/>
</dbReference>
<dbReference type="Gene3D" id="3.40.50.2300">
    <property type="match status" value="1"/>
</dbReference>
<dbReference type="Pfam" id="PF00072">
    <property type="entry name" value="Response_reg"/>
    <property type="match status" value="1"/>
</dbReference>
<dbReference type="SUPFAM" id="SSF81606">
    <property type="entry name" value="PP2C-like"/>
    <property type="match status" value="1"/>
</dbReference>
<dbReference type="GO" id="GO:0016791">
    <property type="term" value="F:phosphatase activity"/>
    <property type="evidence" value="ECO:0007669"/>
    <property type="project" value="TreeGrafter"/>
</dbReference>
<feature type="modified residue" description="4-aspartylphosphate" evidence="2">
    <location>
        <position position="51"/>
    </location>
</feature>
<protein>
    <submittedName>
        <fullName evidence="5">Sigma-B regulation protein RsbU (Phosphoserine phosphatase)</fullName>
    </submittedName>
</protein>
<dbReference type="InterPro" id="IPR001932">
    <property type="entry name" value="PPM-type_phosphatase-like_dom"/>
</dbReference>
<dbReference type="SMART" id="SM00448">
    <property type="entry name" value="REC"/>
    <property type="match status" value="1"/>
</dbReference>
<keyword evidence="3" id="KW-0175">Coiled coil</keyword>
<dbReference type="EMBL" id="SMFQ01000003">
    <property type="protein sequence ID" value="TCJ86958.1"/>
    <property type="molecule type" value="Genomic_DNA"/>
</dbReference>
<keyword evidence="2" id="KW-0597">Phosphoprotein</keyword>
<dbReference type="PANTHER" id="PTHR43156">
    <property type="entry name" value="STAGE II SPORULATION PROTEIN E-RELATED"/>
    <property type="match status" value="1"/>
</dbReference>
<dbReference type="PANTHER" id="PTHR43156:SF14">
    <property type="entry name" value="PHOSPHOSERINE PHOSPHATASE RSBP"/>
    <property type="match status" value="1"/>
</dbReference>
<dbReference type="InterPro" id="IPR036457">
    <property type="entry name" value="PPM-type-like_dom_sf"/>
</dbReference>
<gene>
    <name evidence="5" type="ORF">EV695_1458</name>
</gene>
<dbReference type="GO" id="GO:0000160">
    <property type="term" value="P:phosphorelay signal transduction system"/>
    <property type="evidence" value="ECO:0007669"/>
    <property type="project" value="InterPro"/>
</dbReference>
<organism evidence="5 6">
    <name type="scientific">Cocleimonas flava</name>
    <dbReference type="NCBI Taxonomy" id="634765"/>
    <lineage>
        <taxon>Bacteria</taxon>
        <taxon>Pseudomonadati</taxon>
        <taxon>Pseudomonadota</taxon>
        <taxon>Gammaproteobacteria</taxon>
        <taxon>Thiotrichales</taxon>
        <taxon>Thiotrichaceae</taxon>
        <taxon>Cocleimonas</taxon>
    </lineage>
</organism>
<evidence type="ECO:0000313" key="6">
    <source>
        <dbReference type="Proteomes" id="UP000294887"/>
    </source>
</evidence>
<dbReference type="SUPFAM" id="SSF52172">
    <property type="entry name" value="CheY-like"/>
    <property type="match status" value="1"/>
</dbReference>
<dbReference type="PROSITE" id="PS50110">
    <property type="entry name" value="RESPONSE_REGULATORY"/>
    <property type="match status" value="1"/>
</dbReference>
<dbReference type="InterPro" id="IPR052016">
    <property type="entry name" value="Bact_Sigma-Reg"/>
</dbReference>
<dbReference type="Pfam" id="PF07228">
    <property type="entry name" value="SpoIIE"/>
    <property type="match status" value="1"/>
</dbReference>
<feature type="domain" description="Response regulatory" evidence="4">
    <location>
        <begin position="2"/>
        <end position="118"/>
    </location>
</feature>
<dbReference type="RefSeq" id="WP_131905281.1">
    <property type="nucleotide sequence ID" value="NZ_BAAAFU010000004.1"/>
</dbReference>
<dbReference type="Proteomes" id="UP000294887">
    <property type="component" value="Unassembled WGS sequence"/>
</dbReference>
<evidence type="ECO:0000256" key="1">
    <source>
        <dbReference type="ARBA" id="ARBA00022801"/>
    </source>
</evidence>
<comment type="caution">
    <text evidence="5">The sequence shown here is derived from an EMBL/GenBank/DDBJ whole genome shotgun (WGS) entry which is preliminary data.</text>
</comment>
<reference evidence="5 6" key="1">
    <citation type="submission" date="2019-03" db="EMBL/GenBank/DDBJ databases">
        <title>Genomic Encyclopedia of Type Strains, Phase IV (KMG-IV): sequencing the most valuable type-strain genomes for metagenomic binning, comparative biology and taxonomic classification.</title>
        <authorList>
            <person name="Goeker M."/>
        </authorList>
    </citation>
    <scope>NUCLEOTIDE SEQUENCE [LARGE SCALE GENOMIC DNA]</scope>
    <source>
        <strain evidence="5 6">DSM 24830</strain>
    </source>
</reference>
<feature type="coiled-coil region" evidence="3">
    <location>
        <begin position="120"/>
        <end position="151"/>
    </location>
</feature>
<dbReference type="InterPro" id="IPR001789">
    <property type="entry name" value="Sig_transdc_resp-reg_receiver"/>
</dbReference>
<accession>A0A4R1F5B8</accession>